<accession>A0A1Y2H4M9</accession>
<dbReference type="Pfam" id="PF01209">
    <property type="entry name" value="Ubie_methyltran"/>
    <property type="match status" value="1"/>
</dbReference>
<dbReference type="InterPro" id="IPR029063">
    <property type="entry name" value="SAM-dependent_MTases_sf"/>
</dbReference>
<comment type="catalytic activity">
    <reaction evidence="6">
        <text>a 2-methoxy-6-(all-trans-polyprenyl)benzene-1,4-diol + S-adenosyl-L-methionine = a 5-methoxy-2-methyl-3-(all-trans-polyprenyl)benzene-1,4-diol + S-adenosyl-L-homocysteine + H(+)</text>
        <dbReference type="Rhea" id="RHEA:28286"/>
        <dbReference type="Rhea" id="RHEA-COMP:10858"/>
        <dbReference type="Rhea" id="RHEA-COMP:10859"/>
        <dbReference type="ChEBI" id="CHEBI:15378"/>
        <dbReference type="ChEBI" id="CHEBI:57856"/>
        <dbReference type="ChEBI" id="CHEBI:59789"/>
        <dbReference type="ChEBI" id="CHEBI:84166"/>
        <dbReference type="ChEBI" id="CHEBI:84167"/>
        <dbReference type="EC" id="2.1.1.201"/>
    </reaction>
</comment>
<dbReference type="HAMAP" id="MF_01813">
    <property type="entry name" value="MenG_UbiE_methyltr"/>
    <property type="match status" value="1"/>
</dbReference>
<dbReference type="InterPro" id="IPR023576">
    <property type="entry name" value="UbiE/COQ5_MeTrFase_CS"/>
</dbReference>
<sequence>MSSSSSDNETHFGFRSVPESEKQRLVAGVFSSVADSYDLMNDAMSLGIHRCWKNLYIDRLAPTQETRLLDVAGGTGDIAMRFLNYVKEHNGGQLGNAHVTVLDINPDMLRVGQERFKKMGYADDQHVTFIEGNAEVLEGIPDNSLDAYTIAFGIRNCTHIDRVIAQAHRVLKRGGRFMVLEFGKVNNPLLAAAYDSYSFRMIPHLGQILANDRESYQYLVESIRKFPTQDEFASMMKAQGFQVIGKGYEDLTFGVATIWSGWKL</sequence>
<dbReference type="InterPro" id="IPR004033">
    <property type="entry name" value="UbiE/COQ5_MeTrFase"/>
</dbReference>
<dbReference type="GO" id="GO:0031314">
    <property type="term" value="C:extrinsic component of mitochondrial inner membrane"/>
    <property type="evidence" value="ECO:0007669"/>
    <property type="project" value="UniProtKB-UniRule"/>
</dbReference>
<dbReference type="SUPFAM" id="SSF53335">
    <property type="entry name" value="S-adenosyl-L-methionine-dependent methyltransferases"/>
    <property type="match status" value="1"/>
</dbReference>
<dbReference type="NCBIfam" id="TIGR01934">
    <property type="entry name" value="MenG_MenH_UbiE"/>
    <property type="match status" value="1"/>
</dbReference>
<dbReference type="Gene3D" id="3.40.50.150">
    <property type="entry name" value="Vaccinia Virus protein VP39"/>
    <property type="match status" value="1"/>
</dbReference>
<dbReference type="UniPathway" id="UPA00232"/>
<comment type="similarity">
    <text evidence="6">Belongs to the class I-like SAM-binding methyltransferase superfamily. MenG/UbiE family.</text>
</comment>
<dbReference type="FunFam" id="3.40.50.150:FF:000064">
    <property type="entry name" value="2-methoxy-6-polyprenyl-1,4-benzoquinol methylase, mitochondrial"/>
    <property type="match status" value="1"/>
</dbReference>
<feature type="binding site" evidence="6">
    <location>
        <position position="75"/>
    </location>
    <ligand>
        <name>S-adenosyl-L-methionine</name>
        <dbReference type="ChEBI" id="CHEBI:59789"/>
    </ligand>
</feature>
<evidence type="ECO:0000313" key="8">
    <source>
        <dbReference type="Proteomes" id="UP000193411"/>
    </source>
</evidence>
<dbReference type="EMBL" id="MCFL01000162">
    <property type="protein sequence ID" value="ORZ29516.1"/>
    <property type="molecule type" value="Genomic_DNA"/>
</dbReference>
<dbReference type="CDD" id="cd02440">
    <property type="entry name" value="AdoMet_MTases"/>
    <property type="match status" value="1"/>
</dbReference>
<keyword evidence="8" id="KW-1185">Reference proteome</keyword>
<comment type="caution">
    <text evidence="7">The sequence shown here is derived from an EMBL/GenBank/DDBJ whole genome shotgun (WGS) entry which is preliminary data.</text>
</comment>
<keyword evidence="3 6" id="KW-0831">Ubiquinone biosynthesis</keyword>
<keyword evidence="6" id="KW-0496">Mitochondrion</keyword>
<keyword evidence="6" id="KW-0472">Membrane</keyword>
<keyword evidence="4 6" id="KW-0949">S-adenosyl-L-methionine</keyword>
<evidence type="ECO:0000256" key="3">
    <source>
        <dbReference type="ARBA" id="ARBA00022688"/>
    </source>
</evidence>
<dbReference type="PANTHER" id="PTHR43591:SF24">
    <property type="entry name" value="2-METHOXY-6-POLYPRENYL-1,4-BENZOQUINOL METHYLASE, MITOCHONDRIAL"/>
    <property type="match status" value="1"/>
</dbReference>
<dbReference type="PROSITE" id="PS51608">
    <property type="entry name" value="SAM_MT_UBIE"/>
    <property type="match status" value="1"/>
</dbReference>
<comment type="caution">
    <text evidence="6">Lacks conserved residue(s) required for the propagation of feature annotation.</text>
</comment>
<protein>
    <recommendedName>
        <fullName evidence="6">2-methoxy-6-polyprenyl-1,4-benzoquinol methylase, mitochondrial</fullName>
        <ecNumber evidence="6">2.1.1.201</ecNumber>
    </recommendedName>
    <alternativeName>
        <fullName evidence="6">Ubiquinone biosynthesis methyltransferase COQ5</fullName>
    </alternativeName>
</protein>
<dbReference type="Proteomes" id="UP000193411">
    <property type="component" value="Unassembled WGS sequence"/>
</dbReference>
<feature type="binding site" evidence="6">
    <location>
        <begin position="133"/>
        <end position="134"/>
    </location>
    <ligand>
        <name>S-adenosyl-L-methionine</name>
        <dbReference type="ChEBI" id="CHEBI:59789"/>
    </ligand>
</feature>
<name>A0A1Y2H4M9_9FUNG</name>
<dbReference type="PROSITE" id="PS01183">
    <property type="entry name" value="UBIE_1"/>
    <property type="match status" value="1"/>
</dbReference>
<dbReference type="PANTHER" id="PTHR43591">
    <property type="entry name" value="METHYLTRANSFERASE"/>
    <property type="match status" value="1"/>
</dbReference>
<evidence type="ECO:0000256" key="2">
    <source>
        <dbReference type="ARBA" id="ARBA00022679"/>
    </source>
</evidence>
<evidence type="ECO:0000256" key="5">
    <source>
        <dbReference type="ARBA" id="ARBA00046387"/>
    </source>
</evidence>
<gene>
    <name evidence="6" type="primary">COQ5</name>
    <name evidence="7" type="ORF">BCR44DRAFT_1395516</name>
</gene>
<evidence type="ECO:0000256" key="1">
    <source>
        <dbReference type="ARBA" id="ARBA00022603"/>
    </source>
</evidence>
<organism evidence="7 8">
    <name type="scientific">Catenaria anguillulae PL171</name>
    <dbReference type="NCBI Taxonomy" id="765915"/>
    <lineage>
        <taxon>Eukaryota</taxon>
        <taxon>Fungi</taxon>
        <taxon>Fungi incertae sedis</taxon>
        <taxon>Blastocladiomycota</taxon>
        <taxon>Blastocladiomycetes</taxon>
        <taxon>Blastocladiales</taxon>
        <taxon>Catenariaceae</taxon>
        <taxon>Catenaria</taxon>
    </lineage>
</organism>
<dbReference type="GO" id="GO:0032259">
    <property type="term" value="P:methylation"/>
    <property type="evidence" value="ECO:0007669"/>
    <property type="project" value="UniProtKB-KW"/>
</dbReference>
<proteinExistence type="inferred from homology"/>
<dbReference type="STRING" id="765915.A0A1Y2H4M9"/>
<dbReference type="AlphaFoldDB" id="A0A1Y2H4M9"/>
<comment type="pathway">
    <text evidence="6">Cofactor biosynthesis; ubiquinone biosynthesis.</text>
</comment>
<feature type="binding site" evidence="6">
    <location>
        <position position="103"/>
    </location>
    <ligand>
        <name>S-adenosyl-L-methionine</name>
        <dbReference type="ChEBI" id="CHEBI:59789"/>
    </ligand>
</feature>
<keyword evidence="2 6" id="KW-0808">Transferase</keyword>
<comment type="subunit">
    <text evidence="5">Component of a multi-subunit COQ enzyme complex, composed of at least COQ3, COQ4, COQ5, COQ6, COQ7 and COQ9. Interacts with PYURF; the interaction is direct, stabilizes COQ5 protein and associates PYURF with COQ enzyme complex.</text>
</comment>
<comment type="subcellular location">
    <subcellularLocation>
        <location evidence="6">Mitochondrion inner membrane</location>
        <topology evidence="6">Peripheral membrane protein</topology>
        <orientation evidence="6">Matrix side</orientation>
    </subcellularLocation>
</comment>
<dbReference type="GO" id="GO:0008425">
    <property type="term" value="F:2-methoxy-6-polyprenyl-1,4-benzoquinol methyltransferase activity"/>
    <property type="evidence" value="ECO:0007669"/>
    <property type="project" value="UniProtKB-UniRule"/>
</dbReference>
<evidence type="ECO:0000256" key="6">
    <source>
        <dbReference type="HAMAP-Rule" id="MF_03191"/>
    </source>
</evidence>
<evidence type="ECO:0000256" key="4">
    <source>
        <dbReference type="ARBA" id="ARBA00022691"/>
    </source>
</evidence>
<keyword evidence="1 6" id="KW-0489">Methyltransferase</keyword>
<keyword evidence="6" id="KW-0999">Mitochondrion inner membrane</keyword>
<dbReference type="PROSITE" id="PS01184">
    <property type="entry name" value="UBIE_2"/>
    <property type="match status" value="1"/>
</dbReference>
<reference evidence="7 8" key="1">
    <citation type="submission" date="2016-07" db="EMBL/GenBank/DDBJ databases">
        <title>Pervasive Adenine N6-methylation of Active Genes in Fungi.</title>
        <authorList>
            <consortium name="DOE Joint Genome Institute"/>
            <person name="Mondo S.J."/>
            <person name="Dannebaum R.O."/>
            <person name="Kuo R.C."/>
            <person name="Labutti K."/>
            <person name="Haridas S."/>
            <person name="Kuo A."/>
            <person name="Salamov A."/>
            <person name="Ahrendt S.R."/>
            <person name="Lipzen A."/>
            <person name="Sullivan W."/>
            <person name="Andreopoulos W.B."/>
            <person name="Clum A."/>
            <person name="Lindquist E."/>
            <person name="Daum C."/>
            <person name="Ramamoorthy G.K."/>
            <person name="Gryganskyi A."/>
            <person name="Culley D."/>
            <person name="Magnuson J.K."/>
            <person name="James T.Y."/>
            <person name="O'Malley M.A."/>
            <person name="Stajich J.E."/>
            <person name="Spatafora J.W."/>
            <person name="Visel A."/>
            <person name="Grigoriev I.V."/>
        </authorList>
    </citation>
    <scope>NUCLEOTIDE SEQUENCE [LARGE SCALE GENOMIC DNA]</scope>
    <source>
        <strain evidence="7 8">PL171</strain>
    </source>
</reference>
<comment type="function">
    <text evidence="6">Methyltransferase required for the conversion of 2-polyprenyl-6-methoxy-1,4-benzoquinol (DDMQH2) to 2-polyprenyl-3-methyl-6-methoxy-1,4-benzoquinol (DMQH2).</text>
</comment>
<dbReference type="OrthoDB" id="6329284at2759"/>
<evidence type="ECO:0000313" key="7">
    <source>
        <dbReference type="EMBL" id="ORZ29516.1"/>
    </source>
</evidence>
<dbReference type="EC" id="2.1.1.201" evidence="6"/>